<reference evidence="7" key="1">
    <citation type="submission" date="2022-07" db="EMBL/GenBank/DDBJ databases">
        <title>Chromosome-level genome of Muraenolepis orangiensis.</title>
        <authorList>
            <person name="Kim J."/>
        </authorList>
    </citation>
    <scope>NUCLEOTIDE SEQUENCE</scope>
    <source>
        <strain evidence="7">KU_S4_2022</strain>
        <tissue evidence="7">Muscle</tissue>
    </source>
</reference>
<dbReference type="InterPro" id="IPR000651">
    <property type="entry name" value="Ras-like_Gua-exchang_fac_N"/>
</dbReference>
<dbReference type="CDD" id="cd00155">
    <property type="entry name" value="RasGEF"/>
    <property type="match status" value="1"/>
</dbReference>
<evidence type="ECO:0000256" key="3">
    <source>
        <dbReference type="SAM" id="MobiDB-lite"/>
    </source>
</evidence>
<dbReference type="SMART" id="SM00147">
    <property type="entry name" value="RasGEF"/>
    <property type="match status" value="1"/>
</dbReference>
<evidence type="ECO:0008006" key="9">
    <source>
        <dbReference type="Google" id="ProtNLM"/>
    </source>
</evidence>
<keyword evidence="8" id="KW-1185">Reference proteome</keyword>
<dbReference type="EMBL" id="JANIIK010000048">
    <property type="protein sequence ID" value="KAJ3599242.1"/>
    <property type="molecule type" value="Genomic_DNA"/>
</dbReference>
<comment type="caution">
    <text evidence="7">The sequence shown here is derived from an EMBL/GenBank/DDBJ whole genome shotgun (WGS) entry which is preliminary data.</text>
</comment>
<dbReference type="InterPro" id="IPR008937">
    <property type="entry name" value="Ras-like_GEF"/>
</dbReference>
<dbReference type="SMART" id="SM00229">
    <property type="entry name" value="RasGEFN"/>
    <property type="match status" value="1"/>
</dbReference>
<dbReference type="GO" id="GO:0007265">
    <property type="term" value="P:Ras protein signal transduction"/>
    <property type="evidence" value="ECO:0007669"/>
    <property type="project" value="TreeGrafter"/>
</dbReference>
<evidence type="ECO:0000313" key="8">
    <source>
        <dbReference type="Proteomes" id="UP001148018"/>
    </source>
</evidence>
<dbReference type="InterPro" id="IPR001895">
    <property type="entry name" value="RASGEF_cat_dom"/>
</dbReference>
<dbReference type="PANTHER" id="PTHR23113">
    <property type="entry name" value="GUANINE NUCLEOTIDE EXCHANGE FACTOR"/>
    <property type="match status" value="1"/>
</dbReference>
<dbReference type="InterPro" id="IPR029071">
    <property type="entry name" value="Ubiquitin-like_domsf"/>
</dbReference>
<evidence type="ECO:0000259" key="4">
    <source>
        <dbReference type="PROSITE" id="PS50009"/>
    </source>
</evidence>
<feature type="compositionally biased region" description="Low complexity" evidence="3">
    <location>
        <begin position="454"/>
        <end position="478"/>
    </location>
</feature>
<feature type="region of interest" description="Disordered" evidence="3">
    <location>
        <begin position="439"/>
        <end position="549"/>
    </location>
</feature>
<keyword evidence="1 2" id="KW-0344">Guanine-nucleotide releasing factor</keyword>
<protein>
    <recommendedName>
        <fullName evidence="9">Ral guanine nucleotide dissociation stimulator-like 1</fullName>
    </recommendedName>
</protein>
<dbReference type="GO" id="GO:0005886">
    <property type="term" value="C:plasma membrane"/>
    <property type="evidence" value="ECO:0007669"/>
    <property type="project" value="TreeGrafter"/>
</dbReference>
<feature type="non-terminal residue" evidence="7">
    <location>
        <position position="1"/>
    </location>
</feature>
<dbReference type="PROSITE" id="PS50212">
    <property type="entry name" value="RASGEF_NTER"/>
    <property type="match status" value="1"/>
</dbReference>
<feature type="compositionally biased region" description="Low complexity" evidence="3">
    <location>
        <begin position="493"/>
        <end position="522"/>
    </location>
</feature>
<feature type="domain" description="Ras-GEF" evidence="4">
    <location>
        <begin position="207"/>
        <end position="419"/>
    </location>
</feature>
<organism evidence="7 8">
    <name type="scientific">Muraenolepis orangiensis</name>
    <name type="common">Patagonian moray cod</name>
    <dbReference type="NCBI Taxonomy" id="630683"/>
    <lineage>
        <taxon>Eukaryota</taxon>
        <taxon>Metazoa</taxon>
        <taxon>Chordata</taxon>
        <taxon>Craniata</taxon>
        <taxon>Vertebrata</taxon>
        <taxon>Euteleostomi</taxon>
        <taxon>Actinopterygii</taxon>
        <taxon>Neopterygii</taxon>
        <taxon>Teleostei</taxon>
        <taxon>Neoteleostei</taxon>
        <taxon>Acanthomorphata</taxon>
        <taxon>Zeiogadaria</taxon>
        <taxon>Gadariae</taxon>
        <taxon>Gadiformes</taxon>
        <taxon>Muraenolepidoidei</taxon>
        <taxon>Muraenolepididae</taxon>
        <taxon>Muraenolepis</taxon>
    </lineage>
</organism>
<dbReference type="OrthoDB" id="26687at2759"/>
<dbReference type="SMART" id="SM00314">
    <property type="entry name" value="RA"/>
    <property type="match status" value="1"/>
</dbReference>
<dbReference type="InterPro" id="IPR023578">
    <property type="entry name" value="Ras_GEF_dom_sf"/>
</dbReference>
<evidence type="ECO:0000256" key="2">
    <source>
        <dbReference type="PROSITE-ProRule" id="PRU00168"/>
    </source>
</evidence>
<accession>A0A9Q0E208</accession>
<dbReference type="PROSITE" id="PS50009">
    <property type="entry name" value="RASGEF_CAT"/>
    <property type="match status" value="1"/>
</dbReference>
<name>A0A9Q0E208_9TELE</name>
<evidence type="ECO:0000256" key="1">
    <source>
        <dbReference type="ARBA" id="ARBA00022658"/>
    </source>
</evidence>
<dbReference type="CDD" id="cd06224">
    <property type="entry name" value="REM"/>
    <property type="match status" value="1"/>
</dbReference>
<dbReference type="Proteomes" id="UP001148018">
    <property type="component" value="Unassembled WGS sequence"/>
</dbReference>
<feature type="compositionally biased region" description="Polar residues" evidence="3">
    <location>
        <begin position="482"/>
        <end position="492"/>
    </location>
</feature>
<gene>
    <name evidence="7" type="ORF">NHX12_033205</name>
</gene>
<dbReference type="Gene3D" id="3.10.20.90">
    <property type="entry name" value="Phosphatidylinositol 3-kinase Catalytic Subunit, Chain A, domain 1"/>
    <property type="match status" value="1"/>
</dbReference>
<dbReference type="GO" id="GO:0005085">
    <property type="term" value="F:guanyl-nucleotide exchange factor activity"/>
    <property type="evidence" value="ECO:0007669"/>
    <property type="project" value="UniProtKB-KW"/>
</dbReference>
<dbReference type="Pfam" id="PF00788">
    <property type="entry name" value="RA"/>
    <property type="match status" value="1"/>
</dbReference>
<dbReference type="SUPFAM" id="SSF54236">
    <property type="entry name" value="Ubiquitin-like"/>
    <property type="match status" value="1"/>
</dbReference>
<evidence type="ECO:0000259" key="6">
    <source>
        <dbReference type="PROSITE" id="PS50212"/>
    </source>
</evidence>
<dbReference type="PROSITE" id="PS50200">
    <property type="entry name" value="RA"/>
    <property type="match status" value="1"/>
</dbReference>
<sequence length="661" mass="72745">SSVQDWGEEVEEGAIYNVTLKRVKIQQAANKGARWLGVEGDRLPPGHTVSQLETCKIRSIRAGTLERLVETLLTAFGDNDLTYTSIFLSTYGSGEDEGGESSRCRGSETKGAIRNALALILRSWLDQCPEDFQEPPDYHCLHRMIDYLRRTLPGSEPLRRAQGLLDQLQSQAGVDESDGGFHSNSSFCLGEDEEVEIEVQESFLSFDAELVAGQLTFMDALLFKKVVPHQCLGSTWSQRDKKQKKHSAPTIRATITQFNAVAACVLSTECRIRKNFSSLRAIVSALQSNPLYRLKRAWACVHKDSMQTFEELSDIFSDHNNYLTSRELLMREGTSKFASLDGGAKDHQKRSYKRLQLQRDTGGLINFEKRRREFEVIAQIKLLQSACNSYCLTPEPAFLNYALSCEIEGAGDSSPTSPKPRKSMVKRLSLMFLGADVTAASSPVRETPRSPPTGSSGESMDSVSVSSSDSGSPSDSEGLPPTLSSDAQQNKLSESSSCTSLHSMDTSSSSASVAVTPASPSLAGPPCVHRRSLSLTPLTPTSPSQPPVYNHQAQDACILTSQDKTPVVISRAMAKHNLELEPEEGYELVQVISDERELVIPDNANVFYAMNTSANFDFLLRVRGHAGRPVQLRSRCSASLPRTHHHHQRSSLSLRLSKVTL</sequence>
<dbReference type="Gene3D" id="1.20.870.10">
    <property type="entry name" value="Son of sevenless (SoS) protein Chain: S domain 1"/>
    <property type="match status" value="2"/>
</dbReference>
<evidence type="ECO:0000313" key="7">
    <source>
        <dbReference type="EMBL" id="KAJ3599242.1"/>
    </source>
</evidence>
<dbReference type="InterPro" id="IPR036964">
    <property type="entry name" value="RASGEF_cat_dom_sf"/>
</dbReference>
<feature type="domain" description="N-terminal Ras-GEF" evidence="6">
    <location>
        <begin position="56"/>
        <end position="169"/>
    </location>
</feature>
<feature type="domain" description="Ras-associating" evidence="5">
    <location>
        <begin position="559"/>
        <end position="625"/>
    </location>
</feature>
<evidence type="ECO:0000259" key="5">
    <source>
        <dbReference type="PROSITE" id="PS50200"/>
    </source>
</evidence>
<proteinExistence type="predicted"/>
<dbReference type="SUPFAM" id="SSF48366">
    <property type="entry name" value="Ras GEF"/>
    <property type="match status" value="1"/>
</dbReference>
<dbReference type="PANTHER" id="PTHR23113:SF199">
    <property type="entry name" value="RAL GUANINE NUCLEOTIDE DISSOCIATION STIMULATOR-LIKE 1"/>
    <property type="match status" value="1"/>
</dbReference>
<dbReference type="AlphaFoldDB" id="A0A9Q0E208"/>
<dbReference type="Gene3D" id="1.10.840.10">
    <property type="entry name" value="Ras guanine-nucleotide exchange factors catalytic domain"/>
    <property type="match status" value="1"/>
</dbReference>
<feature type="compositionally biased region" description="Low complexity" evidence="3">
    <location>
        <begin position="533"/>
        <end position="542"/>
    </location>
</feature>
<dbReference type="InterPro" id="IPR000159">
    <property type="entry name" value="RA_dom"/>
</dbReference>
<dbReference type="Pfam" id="PF00617">
    <property type="entry name" value="RasGEF"/>
    <property type="match status" value="2"/>
</dbReference>